<reference evidence="1 2" key="1">
    <citation type="submission" date="2020-04" db="EMBL/GenBank/DDBJ databases">
        <authorList>
            <person name="Alioto T."/>
            <person name="Alioto T."/>
            <person name="Gomez Garrido J."/>
        </authorList>
    </citation>
    <scope>NUCLEOTIDE SEQUENCE [LARGE SCALE GENOMIC DNA]</scope>
</reference>
<dbReference type="AlphaFoldDB" id="A0A8S1DRS2"/>
<evidence type="ECO:0000313" key="2">
    <source>
        <dbReference type="Proteomes" id="UP000494165"/>
    </source>
</evidence>
<keyword evidence="2" id="KW-1185">Reference proteome</keyword>
<proteinExistence type="predicted"/>
<sequence>MSVAKKMREKFPTIQHEYDVWHLAKSITKKLTELAKKHKELADWIPAIRNHLWFAANTCKGDEKLLITKWASMINHVQGIHSWKEGKQNYSCEHDTMNEEVQNDTKWVESRAAVAALKQATQNTRLVNQLKHCKNFVHTSSLESFHNVCLIYAPKRMAFSYHGMVLRTILAAMDTNNNVGREIVGTGMRYSKGQKAYVLLNKYEDKSDKWRKNLVNRIVQYVANPSLIDEDEAEIMQLLFPLDVPDNIAQVEKPPKETLEAKRMERLKAAEKQQSDHN</sequence>
<dbReference type="Proteomes" id="UP000494165">
    <property type="component" value="Unassembled WGS sequence"/>
</dbReference>
<accession>A0A8S1DRS2</accession>
<gene>
    <name evidence="1" type="ORF">CLODIP_2_CD06218</name>
</gene>
<dbReference type="PANTHER" id="PTHR31751">
    <property type="entry name" value="SI:CH211-108C17.2-RELATED-RELATED"/>
    <property type="match status" value="1"/>
</dbReference>
<name>A0A8S1DRS2_9INSE</name>
<evidence type="ECO:0000313" key="1">
    <source>
        <dbReference type="EMBL" id="CAB3382622.1"/>
    </source>
</evidence>
<dbReference type="PANTHER" id="PTHR31751:SF42">
    <property type="entry name" value="PROTEIN CBG10204"/>
    <property type="match status" value="1"/>
</dbReference>
<organism evidence="1 2">
    <name type="scientific">Cloeon dipterum</name>
    <dbReference type="NCBI Taxonomy" id="197152"/>
    <lineage>
        <taxon>Eukaryota</taxon>
        <taxon>Metazoa</taxon>
        <taxon>Ecdysozoa</taxon>
        <taxon>Arthropoda</taxon>
        <taxon>Hexapoda</taxon>
        <taxon>Insecta</taxon>
        <taxon>Pterygota</taxon>
        <taxon>Palaeoptera</taxon>
        <taxon>Ephemeroptera</taxon>
        <taxon>Pisciforma</taxon>
        <taxon>Baetidae</taxon>
        <taxon>Cloeon</taxon>
    </lineage>
</organism>
<dbReference type="EMBL" id="CADEPI010000278">
    <property type="protein sequence ID" value="CAB3382622.1"/>
    <property type="molecule type" value="Genomic_DNA"/>
</dbReference>
<comment type="caution">
    <text evidence="1">The sequence shown here is derived from an EMBL/GenBank/DDBJ whole genome shotgun (WGS) entry which is preliminary data.</text>
</comment>
<protein>
    <submittedName>
        <fullName evidence="1">Uncharacterized protein</fullName>
    </submittedName>
</protein>
<dbReference type="OrthoDB" id="6609851at2759"/>